<evidence type="ECO:0000259" key="2">
    <source>
        <dbReference type="Pfam" id="PF16796"/>
    </source>
</evidence>
<organism evidence="3 4">
    <name type="scientific">Lachancea mirantina</name>
    <dbReference type="NCBI Taxonomy" id="1230905"/>
    <lineage>
        <taxon>Eukaryota</taxon>
        <taxon>Fungi</taxon>
        <taxon>Dikarya</taxon>
        <taxon>Ascomycota</taxon>
        <taxon>Saccharomycotina</taxon>
        <taxon>Saccharomycetes</taxon>
        <taxon>Saccharomycetales</taxon>
        <taxon>Saccharomycetaceae</taxon>
        <taxon>Lachancea</taxon>
    </lineage>
</organism>
<reference evidence="4" key="1">
    <citation type="submission" date="2016-03" db="EMBL/GenBank/DDBJ databases">
        <authorList>
            <person name="Devillers H."/>
        </authorList>
    </citation>
    <scope>NUCLEOTIDE SEQUENCE [LARGE SCALE GENOMIC DNA]</scope>
</reference>
<dbReference type="EMBL" id="LT598466">
    <property type="protein sequence ID" value="SCU83133.1"/>
    <property type="molecule type" value="Genomic_DNA"/>
</dbReference>
<dbReference type="InterPro" id="IPR031852">
    <property type="entry name" value="Vik1/Cik1_MT-bd"/>
</dbReference>
<dbReference type="Gene3D" id="3.40.850.20">
    <property type="match status" value="1"/>
</dbReference>
<gene>
    <name evidence="3" type="ORF">LAMI_0C02124G</name>
</gene>
<dbReference type="AlphaFoldDB" id="A0A1G4J0U9"/>
<keyword evidence="4" id="KW-1185">Reference proteome</keyword>
<dbReference type="Proteomes" id="UP000191024">
    <property type="component" value="Chromosome C"/>
</dbReference>
<sequence>MSGTKIPFILGRKRSRGSEELHKTDQASLRVLGDVTNTQSAIGDQRTTKMSKTADMNVRLMNRYYYGDPSVIEEVKKRERKAIKDIQHFRRSIAAIESETKLIIQQELPAIAYAISKRTVLQQELRKELLQLTTKLDVKTGECELMRKEAEMGTENLRLQLSVKLQEEQNIVNKKLHAEKLSWETKVRACENAKPDPEILSEIEQLNREKDVQDRTLDELKCHNEKRCTEFTRQLSQEFEKFIQQKEEPLQEIHQTHASLSNRAFQLRSKMEDMDKAIKERNLEEKQICDHINSIREKLQEQEARNRQLRQKLTESQKEHDLVSSATDEVQKRAQLSEAHYNIQFDKMESEQTRRRKLEYLIDNMRDKIRCFAYVDKDLLKNYNIDYSTKEISNEQDQAYRFSRIIPRGLVSEEDLLRSECQVFIENCLAKKSHCSFISLPNTSKDKFRDSFVKFMCEQKCISIQVQYVALSEKAPSTDMFSTHVNCLPDNAIEVRIEEEAVEMNSRVLNSSQISTQELPLNTIVSGELSEGIGILKMRVLQEQETFTDVYFVEINDFDTVKTLKTASELSEKANTPITIILQTLLLRTKPIVLFNMFDPDSERAIEGLLSFAGVLSKLETKRKSISHRKA</sequence>
<dbReference type="Pfam" id="PF16796">
    <property type="entry name" value="Microtub_bd"/>
    <property type="match status" value="1"/>
</dbReference>
<dbReference type="OrthoDB" id="4067584at2759"/>
<feature type="compositionally biased region" description="Basic and acidic residues" evidence="1">
    <location>
        <begin position="306"/>
        <end position="322"/>
    </location>
</feature>
<proteinExistence type="predicted"/>
<feature type="domain" description="Spindle pole body-associated protein Vik1/Cik1 microtubule binding" evidence="2">
    <location>
        <begin position="348"/>
        <end position="480"/>
    </location>
</feature>
<accession>A0A1G4J0U9</accession>
<dbReference type="GO" id="GO:0008017">
    <property type="term" value="F:microtubule binding"/>
    <property type="evidence" value="ECO:0007669"/>
    <property type="project" value="InterPro"/>
</dbReference>
<evidence type="ECO:0000313" key="3">
    <source>
        <dbReference type="EMBL" id="SCU83133.1"/>
    </source>
</evidence>
<evidence type="ECO:0000313" key="4">
    <source>
        <dbReference type="Proteomes" id="UP000191024"/>
    </source>
</evidence>
<name>A0A1G4J0U9_9SACH</name>
<evidence type="ECO:0000256" key="1">
    <source>
        <dbReference type="SAM" id="MobiDB-lite"/>
    </source>
</evidence>
<feature type="region of interest" description="Disordered" evidence="1">
    <location>
        <begin position="306"/>
        <end position="327"/>
    </location>
</feature>
<protein>
    <submittedName>
        <fullName evidence="3">LAMI_0C02124g1_1</fullName>
    </submittedName>
</protein>